<protein>
    <recommendedName>
        <fullName evidence="5 7">Adenylate kinase</fullName>
        <shortName evidence="5">AK</shortName>
        <ecNumber evidence="5 7">2.7.4.3</ecNumber>
    </recommendedName>
    <alternativeName>
        <fullName evidence="5">ATP-AMP transphosphorylase</fullName>
    </alternativeName>
    <alternativeName>
        <fullName evidence="5">ATP:AMP phosphotransferase</fullName>
    </alternativeName>
    <alternativeName>
        <fullName evidence="5">Adenylate monophosphate kinase</fullName>
    </alternativeName>
</protein>
<dbReference type="InterPro" id="IPR027417">
    <property type="entry name" value="P-loop_NTPase"/>
</dbReference>
<dbReference type="HAMAP" id="MF_00235">
    <property type="entry name" value="Adenylate_kinase_Adk"/>
    <property type="match status" value="1"/>
</dbReference>
<evidence type="ECO:0000256" key="3">
    <source>
        <dbReference type="ARBA" id="ARBA00022741"/>
    </source>
</evidence>
<keyword evidence="5 7" id="KW-0067">ATP-binding</keyword>
<name>A0A8J7Z4M5_9CYAN</name>
<evidence type="ECO:0000256" key="5">
    <source>
        <dbReference type="HAMAP-Rule" id="MF_00235"/>
    </source>
</evidence>
<feature type="binding site" evidence="5">
    <location>
        <position position="31"/>
    </location>
    <ligand>
        <name>AMP</name>
        <dbReference type="ChEBI" id="CHEBI:456215"/>
    </ligand>
</feature>
<dbReference type="GO" id="GO:0044209">
    <property type="term" value="P:AMP salvage"/>
    <property type="evidence" value="ECO:0007669"/>
    <property type="project" value="UniProtKB-UniRule"/>
</dbReference>
<evidence type="ECO:0000313" key="8">
    <source>
        <dbReference type="EMBL" id="NDJ19704.1"/>
    </source>
</evidence>
<keyword evidence="4 5" id="KW-0418">Kinase</keyword>
<evidence type="ECO:0000256" key="1">
    <source>
        <dbReference type="ARBA" id="ARBA00022679"/>
    </source>
</evidence>
<dbReference type="EC" id="2.7.4.3" evidence="5 7"/>
<comment type="catalytic activity">
    <reaction evidence="5 7">
        <text>AMP + ATP = 2 ADP</text>
        <dbReference type="Rhea" id="RHEA:12973"/>
        <dbReference type="ChEBI" id="CHEBI:30616"/>
        <dbReference type="ChEBI" id="CHEBI:456215"/>
        <dbReference type="ChEBI" id="CHEBI:456216"/>
        <dbReference type="EC" id="2.7.4.3"/>
    </reaction>
</comment>
<feature type="binding site" evidence="5">
    <location>
        <begin position="57"/>
        <end position="59"/>
    </location>
    <ligand>
        <name>AMP</name>
        <dbReference type="ChEBI" id="CHEBI:456215"/>
    </ligand>
</feature>
<dbReference type="EMBL" id="WVIE01000038">
    <property type="protein sequence ID" value="NDJ19704.1"/>
    <property type="molecule type" value="Genomic_DNA"/>
</dbReference>
<comment type="similarity">
    <text evidence="5 6">Belongs to the adenylate kinase family.</text>
</comment>
<comment type="caution">
    <text evidence="5">Lacks conserved residue(s) required for the propagation of feature annotation.</text>
</comment>
<dbReference type="GO" id="GO:0005737">
    <property type="term" value="C:cytoplasm"/>
    <property type="evidence" value="ECO:0007669"/>
    <property type="project" value="UniProtKB-SubCell"/>
</dbReference>
<dbReference type="AlphaFoldDB" id="A0A8J7Z4M5"/>
<gene>
    <name evidence="5" type="primary">adk</name>
    <name evidence="8" type="ORF">GS601_20840</name>
</gene>
<feature type="binding site" evidence="5">
    <location>
        <position position="168"/>
    </location>
    <ligand>
        <name>ATP</name>
        <dbReference type="ChEBI" id="CHEBI:30616"/>
    </ligand>
</feature>
<feature type="binding site" evidence="5">
    <location>
        <position position="140"/>
    </location>
    <ligand>
        <name>AMP</name>
        <dbReference type="ChEBI" id="CHEBI:456215"/>
    </ligand>
</feature>
<evidence type="ECO:0000256" key="7">
    <source>
        <dbReference type="RuleBase" id="RU003331"/>
    </source>
</evidence>
<dbReference type="Pfam" id="PF00406">
    <property type="entry name" value="ADK"/>
    <property type="match status" value="1"/>
</dbReference>
<keyword evidence="3 5" id="KW-0547">Nucleotide-binding</keyword>
<evidence type="ECO:0000313" key="9">
    <source>
        <dbReference type="Proteomes" id="UP000646053"/>
    </source>
</evidence>
<comment type="subcellular location">
    <subcellularLocation>
        <location evidence="5 7">Cytoplasm</location>
    </subcellularLocation>
</comment>
<comment type="domain">
    <text evidence="5">Consists of three domains, a large central CORE domain and two small peripheral domains, NMPbind and LID, which undergo movements during catalysis. The LID domain closes over the site of phosphoryl transfer upon ATP binding. Assembling and dissambling the active center during each catalytic cycle provides an effective means to prevent ATP hydrolysis.</text>
</comment>
<comment type="function">
    <text evidence="5">Catalyzes the reversible transfer of the terminal phosphate group between ATP and AMP. Plays an important role in cellular energy homeostasis and in adenine nucleotide metabolism.</text>
</comment>
<dbReference type="GO" id="GO:0005524">
    <property type="term" value="F:ATP binding"/>
    <property type="evidence" value="ECO:0007669"/>
    <property type="project" value="UniProtKB-UniRule"/>
</dbReference>
<reference evidence="8" key="1">
    <citation type="submission" date="2019-12" db="EMBL/GenBank/DDBJ databases">
        <title>High-Quality draft genome sequences of three cyanobacteria isolated from the limestone walls of the Old Cathedral of Coimbra.</title>
        <authorList>
            <person name="Tiago I."/>
            <person name="Soares F."/>
            <person name="Portugal A."/>
        </authorList>
    </citation>
    <scope>NUCLEOTIDE SEQUENCE</scope>
    <source>
        <strain evidence="8">A</strain>
    </source>
</reference>
<keyword evidence="1 5" id="KW-0808">Transferase</keyword>
<evidence type="ECO:0000256" key="6">
    <source>
        <dbReference type="RuleBase" id="RU003330"/>
    </source>
</evidence>
<dbReference type="RefSeq" id="WP_162425230.1">
    <property type="nucleotide sequence ID" value="NZ_WVIE01000038.1"/>
</dbReference>
<comment type="caution">
    <text evidence="8">The sequence shown here is derived from an EMBL/GenBank/DDBJ whole genome shotgun (WGS) entry which is preliminary data.</text>
</comment>
<feature type="region of interest" description="NMP" evidence="5">
    <location>
        <begin position="30"/>
        <end position="59"/>
    </location>
</feature>
<sequence length="189" mass="21176">MRLILLGAPGAGKGTQSQQLCQTLGLRAISTDTLLRSQLKQQTELAKQVRALVEADELVPDTMMLELIGQRLLERDVAHGWLLEGYPRTLAQAEELDSLLNRLNQSLTYAVLLDIPDAVLISRSLNCARQADQPEALQRRIELFRDRTLPLLEHYKQQNRLAVINGDQAIGEVREEILQKIGSTEADET</sequence>
<feature type="binding site" evidence="5">
    <location>
        <position position="129"/>
    </location>
    <ligand>
        <name>AMP</name>
        <dbReference type="ChEBI" id="CHEBI:456215"/>
    </ligand>
</feature>
<feature type="binding site" evidence="5">
    <location>
        <begin position="10"/>
        <end position="15"/>
    </location>
    <ligand>
        <name>ATP</name>
        <dbReference type="ChEBI" id="CHEBI:30616"/>
    </ligand>
</feature>
<proteinExistence type="inferred from homology"/>
<organism evidence="8 9">
    <name type="scientific">Myxacorys almedinensis A</name>
    <dbReference type="NCBI Taxonomy" id="2690445"/>
    <lineage>
        <taxon>Bacteria</taxon>
        <taxon>Bacillati</taxon>
        <taxon>Cyanobacteriota</taxon>
        <taxon>Cyanophyceae</taxon>
        <taxon>Leptolyngbyales</taxon>
        <taxon>Leptolyngbyaceae</taxon>
        <taxon>Myxacorys</taxon>
        <taxon>Myxacorys almedinensis</taxon>
    </lineage>
</organism>
<dbReference type="GO" id="GO:0004017">
    <property type="term" value="F:AMP kinase activity"/>
    <property type="evidence" value="ECO:0007669"/>
    <property type="project" value="UniProtKB-UniRule"/>
</dbReference>
<dbReference type="SUPFAM" id="SSF52540">
    <property type="entry name" value="P-loop containing nucleoside triphosphate hydrolases"/>
    <property type="match status" value="1"/>
</dbReference>
<dbReference type="PANTHER" id="PTHR23359">
    <property type="entry name" value="NUCLEOTIDE KINASE"/>
    <property type="match status" value="1"/>
</dbReference>
<dbReference type="CDD" id="cd01428">
    <property type="entry name" value="ADK"/>
    <property type="match status" value="1"/>
</dbReference>
<evidence type="ECO:0000256" key="2">
    <source>
        <dbReference type="ARBA" id="ARBA00022727"/>
    </source>
</evidence>
<dbReference type="Gene3D" id="3.40.50.300">
    <property type="entry name" value="P-loop containing nucleotide triphosphate hydrolases"/>
    <property type="match status" value="1"/>
</dbReference>
<keyword evidence="2 5" id="KW-0545">Nucleotide biosynthesis</keyword>
<dbReference type="Proteomes" id="UP000646053">
    <property type="component" value="Unassembled WGS sequence"/>
</dbReference>
<dbReference type="InterPro" id="IPR000850">
    <property type="entry name" value="Adenylat/UMP-CMP_kin"/>
</dbReference>
<dbReference type="UniPathway" id="UPA00588">
    <property type="reaction ID" value="UER00649"/>
</dbReference>
<comment type="pathway">
    <text evidence="5">Purine metabolism; AMP biosynthesis via salvage pathway; AMP from ADP: step 1/1.</text>
</comment>
<keyword evidence="5" id="KW-0963">Cytoplasm</keyword>
<evidence type="ECO:0000256" key="4">
    <source>
        <dbReference type="ARBA" id="ARBA00022777"/>
    </source>
</evidence>
<dbReference type="PRINTS" id="PR00094">
    <property type="entry name" value="ADENYLTKNASE"/>
</dbReference>
<accession>A0A8J7Z4M5</accession>
<comment type="subunit">
    <text evidence="5 7">Monomer.</text>
</comment>
<feature type="binding site" evidence="5">
    <location>
        <begin position="85"/>
        <end position="88"/>
    </location>
    <ligand>
        <name>AMP</name>
        <dbReference type="ChEBI" id="CHEBI:456215"/>
    </ligand>
</feature>
<keyword evidence="9" id="KW-1185">Reference proteome</keyword>
<feature type="binding site" evidence="5">
    <location>
        <position position="36"/>
    </location>
    <ligand>
        <name>AMP</name>
        <dbReference type="ChEBI" id="CHEBI:456215"/>
    </ligand>
</feature>
<feature type="binding site" evidence="5">
    <location>
        <position position="92"/>
    </location>
    <ligand>
        <name>AMP</name>
        <dbReference type="ChEBI" id="CHEBI:456215"/>
    </ligand>
</feature>